<dbReference type="InterPro" id="IPR024230">
    <property type="entry name" value="GspL_cyto_dom"/>
</dbReference>
<dbReference type="Gene3D" id="3.30.420.380">
    <property type="match status" value="1"/>
</dbReference>
<evidence type="ECO:0000256" key="9">
    <source>
        <dbReference type="ARBA" id="ARBA00023136"/>
    </source>
</evidence>
<evidence type="ECO:0000256" key="6">
    <source>
        <dbReference type="ARBA" id="ARBA00022692"/>
    </source>
</evidence>
<dbReference type="InterPro" id="IPR043129">
    <property type="entry name" value="ATPase_NBD"/>
</dbReference>
<comment type="caution">
    <text evidence="13">The sequence shown here is derived from an EMBL/GenBank/DDBJ whole genome shotgun (WGS) entry which is preliminary data.</text>
</comment>
<dbReference type="EMBL" id="SJDL01000013">
    <property type="protein sequence ID" value="TBW56009.1"/>
    <property type="molecule type" value="Genomic_DNA"/>
</dbReference>
<protein>
    <recommendedName>
        <fullName evidence="10">Type II secretion system protein L</fullName>
        <shortName evidence="10">T2SS protein L</shortName>
    </recommendedName>
</protein>
<evidence type="ECO:0000259" key="12">
    <source>
        <dbReference type="Pfam" id="PF12693"/>
    </source>
</evidence>
<dbReference type="NCBIfam" id="TIGR01709">
    <property type="entry name" value="typeII_sec_gspL"/>
    <property type="match status" value="1"/>
</dbReference>
<proteinExistence type="inferred from homology"/>
<keyword evidence="7 10" id="KW-0653">Protein transport</keyword>
<evidence type="ECO:0000256" key="2">
    <source>
        <dbReference type="ARBA" id="ARBA00005318"/>
    </source>
</evidence>
<evidence type="ECO:0000256" key="1">
    <source>
        <dbReference type="ARBA" id="ARBA00004377"/>
    </source>
</evidence>
<dbReference type="Pfam" id="PF05134">
    <property type="entry name" value="T2SSL"/>
    <property type="match status" value="1"/>
</dbReference>
<keyword evidence="4" id="KW-1003">Cell membrane</keyword>
<dbReference type="CDD" id="cd24017">
    <property type="entry name" value="ASKHA_T2SSL_N"/>
    <property type="match status" value="1"/>
</dbReference>
<comment type="subcellular location">
    <subcellularLocation>
        <location evidence="1">Cell inner membrane</location>
        <topology evidence="1">Single-pass membrane protein</topology>
    </subcellularLocation>
</comment>
<keyword evidence="9" id="KW-0472">Membrane</keyword>
<name>A0ABY1ZP83_9GAMM</name>
<dbReference type="Pfam" id="PF12693">
    <property type="entry name" value="GspL_C"/>
    <property type="match status" value="1"/>
</dbReference>
<accession>A0ABY1ZP83</accession>
<keyword evidence="8" id="KW-1133">Transmembrane helix</keyword>
<keyword evidence="5" id="KW-0997">Cell inner membrane</keyword>
<feature type="domain" description="GspL periplasmic" evidence="12">
    <location>
        <begin position="275"/>
        <end position="431"/>
    </location>
</feature>
<dbReference type="SUPFAM" id="SSF53067">
    <property type="entry name" value="Actin-like ATPase domain"/>
    <property type="match status" value="1"/>
</dbReference>
<sequence length="435" mass="48178">MSYRLYVQPAAPYSALHGDMDGQRFDWALIDASGVFQASGQEDDRATIEQTLTRNDLEHVLLVGLLPGDDVLFCFAEIPARQARYVRQALPFAVEEQIAQDIDSVHLALGKRSEEGFRVAAIDRQRMAVWHELFDAFQGADLEALYPDAALLPVSESRWCICIAGENALVAGSRGEWFRMRTENLGILAYTLAQPGKDEVAAEIPVTLYGSEQDLEHYAENVRPIETEERLRVSREVLQMTPLELLAHSQHNELCQPINLCQGPFEHADKASGIWRVWRPAAIVAGLWLALQVGVELGLGYYHHQQAAALEDQAMALYHDVFPQDTRATAANVRRVLEGRLRVARQQGPQADFLSLLSQAGAEYDRLGGGQNLQFDSVNYSRQRGELVVELRADSYDRLSALRGAIGDRGLEARIGSVVNDSNGARARLTVSGGS</sequence>
<comment type="similarity">
    <text evidence="2 10">Belongs to the GSP L family.</text>
</comment>
<keyword evidence="14" id="KW-1185">Reference proteome</keyword>
<evidence type="ECO:0000256" key="8">
    <source>
        <dbReference type="ARBA" id="ARBA00022989"/>
    </source>
</evidence>
<evidence type="ECO:0000259" key="11">
    <source>
        <dbReference type="Pfam" id="PF05134"/>
    </source>
</evidence>
<keyword evidence="3 10" id="KW-0813">Transport</keyword>
<organism evidence="13 14">
    <name type="scientific">Marinobacter halodurans</name>
    <dbReference type="NCBI Taxonomy" id="2528979"/>
    <lineage>
        <taxon>Bacteria</taxon>
        <taxon>Pseudomonadati</taxon>
        <taxon>Pseudomonadota</taxon>
        <taxon>Gammaproteobacteria</taxon>
        <taxon>Pseudomonadales</taxon>
        <taxon>Marinobacteraceae</taxon>
        <taxon>Marinobacter</taxon>
    </lineage>
</organism>
<evidence type="ECO:0000256" key="4">
    <source>
        <dbReference type="ARBA" id="ARBA00022475"/>
    </source>
</evidence>
<dbReference type="PIRSF" id="PIRSF015761">
    <property type="entry name" value="Protein_L"/>
    <property type="match status" value="1"/>
</dbReference>
<keyword evidence="6" id="KW-0812">Transmembrane</keyword>
<evidence type="ECO:0000313" key="14">
    <source>
        <dbReference type="Proteomes" id="UP000313645"/>
    </source>
</evidence>
<reference evidence="13 14" key="1">
    <citation type="submission" date="2019-02" db="EMBL/GenBank/DDBJ databases">
        <title>Marinobacter halodurans sp. nov., a marine bacterium isolated from sea tidal flat.</title>
        <authorList>
            <person name="Yoo Y."/>
            <person name="Lee D.W."/>
            <person name="Kim B.S."/>
            <person name="Kim J.-J."/>
        </authorList>
    </citation>
    <scope>NUCLEOTIDE SEQUENCE [LARGE SCALE GENOMIC DNA]</scope>
    <source>
        <strain evidence="13 14">YJ-S3-2</strain>
    </source>
</reference>
<dbReference type="Proteomes" id="UP000313645">
    <property type="component" value="Unassembled WGS sequence"/>
</dbReference>
<evidence type="ECO:0000256" key="10">
    <source>
        <dbReference type="PIRNR" id="PIRNR015761"/>
    </source>
</evidence>
<evidence type="ECO:0000256" key="5">
    <source>
        <dbReference type="ARBA" id="ARBA00022519"/>
    </source>
</evidence>
<dbReference type="Gene3D" id="3.30.1360.100">
    <property type="entry name" value="General secretion pathway protein M, EpsM"/>
    <property type="match status" value="1"/>
</dbReference>
<dbReference type="InterPro" id="IPR025691">
    <property type="entry name" value="GspL_pp_dom"/>
</dbReference>
<comment type="function">
    <text evidence="10">Inner membrane component of the type II secretion system required for the energy-dependent secretion of extracellular factors such as proteases and toxins from the periplasm.</text>
</comment>
<feature type="domain" description="GspL cytoplasmic actin-ATPase-like" evidence="11">
    <location>
        <begin position="64"/>
        <end position="236"/>
    </location>
</feature>
<dbReference type="RefSeq" id="WP_131481624.1">
    <property type="nucleotide sequence ID" value="NZ_SJDL01000013.1"/>
</dbReference>
<evidence type="ECO:0000313" key="13">
    <source>
        <dbReference type="EMBL" id="TBW56009.1"/>
    </source>
</evidence>
<gene>
    <name evidence="13" type="primary">gspL</name>
    <name evidence="13" type="ORF">EZI54_10200</name>
</gene>
<dbReference type="InterPro" id="IPR007812">
    <property type="entry name" value="T2SS_protein-GspL"/>
</dbReference>
<evidence type="ECO:0000256" key="3">
    <source>
        <dbReference type="ARBA" id="ARBA00022448"/>
    </source>
</evidence>
<evidence type="ECO:0000256" key="7">
    <source>
        <dbReference type="ARBA" id="ARBA00022927"/>
    </source>
</evidence>